<comment type="caution">
    <text evidence="1">The sequence shown here is derived from an EMBL/GenBank/DDBJ whole genome shotgun (WGS) entry which is preliminary data.</text>
</comment>
<dbReference type="EMBL" id="BSXG01000058">
    <property type="protein sequence ID" value="GME29258.1"/>
    <property type="molecule type" value="Genomic_DNA"/>
</dbReference>
<accession>A0ACB5S989</accession>
<evidence type="ECO:0000313" key="1">
    <source>
        <dbReference type="EMBL" id="GME29258.1"/>
    </source>
</evidence>
<dbReference type="Proteomes" id="UP001165186">
    <property type="component" value="Unassembled WGS sequence"/>
</dbReference>
<reference evidence="1" key="1">
    <citation type="submission" date="2024-09" db="EMBL/GenBank/DDBJ databases">
        <title>Draft Genome Sequences of Neofusicoccum parvum.</title>
        <authorList>
            <person name="Ashida A."/>
            <person name="Camagna M."/>
            <person name="Tanaka A."/>
            <person name="Takemoto D."/>
        </authorList>
    </citation>
    <scope>NUCLEOTIDE SEQUENCE</scope>
    <source>
        <strain evidence="1">PPO83</strain>
    </source>
</reference>
<gene>
    <name evidence="1" type="primary">g10843</name>
    <name evidence="1" type="ORF">NpPPO83_00010843</name>
</gene>
<sequence>MSSLRASLSRGMQLLGASGRTYQLKGPCVVPRDGVPSSTWFAFDYNRPHEHYIIKQPYYRTTTQIDILKHELELQELFKDVLSIRRQFDTVQEVVSEDNGATIEPPRMVLEFMQKSVWHARWQRTFTRKEIKWIMKQTLSALMHIEAQGLVNIDLCMQNMLLNNHHDGPKDPSESPYLVTKLANLSHCLPPQQAVLGSPQYRAPEVHFGKPWTYPAHIWSWSIILTQLLEARADLPSRGIYASSDLHFGYSSSPNHTPYSSALLHDFALDTVPLYADLNLKRDPARMLMPRWNERLRVKGLRDDDVSFLEWLLDPNPETRPTSAQIWESGWLDFDEPGDADNLAKIQRTDIFKKVEK</sequence>
<evidence type="ECO:0000313" key="2">
    <source>
        <dbReference type="Proteomes" id="UP001165186"/>
    </source>
</evidence>
<name>A0ACB5S989_9PEZI</name>
<organism evidence="1 2">
    <name type="scientific">Neofusicoccum parvum</name>
    <dbReference type="NCBI Taxonomy" id="310453"/>
    <lineage>
        <taxon>Eukaryota</taxon>
        <taxon>Fungi</taxon>
        <taxon>Dikarya</taxon>
        <taxon>Ascomycota</taxon>
        <taxon>Pezizomycotina</taxon>
        <taxon>Dothideomycetes</taxon>
        <taxon>Dothideomycetes incertae sedis</taxon>
        <taxon>Botryosphaeriales</taxon>
        <taxon>Botryosphaeriaceae</taxon>
        <taxon>Neofusicoccum</taxon>
    </lineage>
</organism>
<keyword evidence="2" id="KW-1185">Reference proteome</keyword>
<proteinExistence type="predicted"/>
<protein>
    <submittedName>
        <fullName evidence="1">Uncharacterized protein</fullName>
    </submittedName>
</protein>